<evidence type="ECO:0000313" key="2">
    <source>
        <dbReference type="Proteomes" id="UP000549394"/>
    </source>
</evidence>
<dbReference type="AlphaFoldDB" id="A0A7I8VFS5"/>
<dbReference type="GO" id="GO:0030332">
    <property type="term" value="F:cyclin binding"/>
    <property type="evidence" value="ECO:0007669"/>
    <property type="project" value="TreeGrafter"/>
</dbReference>
<dbReference type="EMBL" id="CAJFCJ010000005">
    <property type="protein sequence ID" value="CAD5114539.1"/>
    <property type="molecule type" value="Genomic_DNA"/>
</dbReference>
<dbReference type="Gene3D" id="2.120.10.80">
    <property type="entry name" value="Kelch-type beta propeller"/>
    <property type="match status" value="2"/>
</dbReference>
<proteinExistence type="predicted"/>
<keyword evidence="2" id="KW-1185">Reference proteome</keyword>
<protein>
    <submittedName>
        <fullName evidence="1">DgyrCDS3659</fullName>
    </submittedName>
</protein>
<dbReference type="PANTHER" id="PTHR47196:SF1">
    <property type="entry name" value="KELCH DOMAIN-CONTAINING PROTEIN 9"/>
    <property type="match status" value="1"/>
</dbReference>
<dbReference type="Pfam" id="PF24681">
    <property type="entry name" value="Kelch_KLHDC2_KLHL20_DRC7"/>
    <property type="match status" value="1"/>
</dbReference>
<sequence length="332" mass="36602">MTTDRRRSSINSNKGEENTLDWDFINQSPSPAAYHCACVIDNAIYIHGGVFSKGDKNPLNKLQSFDTRTSRWTDLTTAQSPYLSHHSSVVLRDRYFLLIGGWDGKVRTSDVHSYDTVEKVWKKVPTSGFPEGAGLSSHTSTLLSNDDILILGREGGLRMQRRTGNAYILTGNLNAFKYRVNPMGLSSRSGHTAVIINNNIVVHGGRDDKAIEEHGGYKKGYKPCSCLKAFVNTEKLSQTKNIPIRRHHSAIEGCGMMLVFGGEPFSGRSIVEPSGDIFLITFKPNLTCYKLASSSIARSGQVLIYTDNDIYIHGGLIPRGGVSSGLFKLKKN</sequence>
<dbReference type="PANTHER" id="PTHR47196">
    <property type="entry name" value="KELCH DOMAIN-CONTAINING PROTEIN 9"/>
    <property type="match status" value="1"/>
</dbReference>
<dbReference type="Proteomes" id="UP000549394">
    <property type="component" value="Unassembled WGS sequence"/>
</dbReference>
<dbReference type="InterPro" id="IPR042941">
    <property type="entry name" value="KLDC9"/>
</dbReference>
<dbReference type="InterPro" id="IPR015915">
    <property type="entry name" value="Kelch-typ_b-propeller"/>
</dbReference>
<dbReference type="SUPFAM" id="SSF117281">
    <property type="entry name" value="Kelch motif"/>
    <property type="match status" value="2"/>
</dbReference>
<gene>
    <name evidence="1" type="ORF">DGYR_LOCUS3369</name>
</gene>
<dbReference type="OrthoDB" id="10251809at2759"/>
<comment type="caution">
    <text evidence="1">The sequence shown here is derived from an EMBL/GenBank/DDBJ whole genome shotgun (WGS) entry which is preliminary data.</text>
</comment>
<accession>A0A7I8VFS5</accession>
<organism evidence="1 2">
    <name type="scientific">Dimorphilus gyrociliatus</name>
    <dbReference type="NCBI Taxonomy" id="2664684"/>
    <lineage>
        <taxon>Eukaryota</taxon>
        <taxon>Metazoa</taxon>
        <taxon>Spiralia</taxon>
        <taxon>Lophotrochozoa</taxon>
        <taxon>Annelida</taxon>
        <taxon>Polychaeta</taxon>
        <taxon>Polychaeta incertae sedis</taxon>
        <taxon>Dinophilidae</taxon>
        <taxon>Dimorphilus</taxon>
    </lineage>
</organism>
<evidence type="ECO:0000313" key="1">
    <source>
        <dbReference type="EMBL" id="CAD5114539.1"/>
    </source>
</evidence>
<name>A0A7I8VFS5_9ANNE</name>
<reference evidence="1 2" key="1">
    <citation type="submission" date="2020-08" db="EMBL/GenBank/DDBJ databases">
        <authorList>
            <person name="Hejnol A."/>
        </authorList>
    </citation>
    <scope>NUCLEOTIDE SEQUENCE [LARGE SCALE GENOMIC DNA]</scope>
</reference>